<proteinExistence type="predicted"/>
<evidence type="ECO:0000313" key="2">
    <source>
        <dbReference type="Proteomes" id="UP000244855"/>
    </source>
</evidence>
<organism evidence="1 2">
    <name type="scientific">Periconia macrospinosa</name>
    <dbReference type="NCBI Taxonomy" id="97972"/>
    <lineage>
        <taxon>Eukaryota</taxon>
        <taxon>Fungi</taxon>
        <taxon>Dikarya</taxon>
        <taxon>Ascomycota</taxon>
        <taxon>Pezizomycotina</taxon>
        <taxon>Dothideomycetes</taxon>
        <taxon>Pleosporomycetidae</taxon>
        <taxon>Pleosporales</taxon>
        <taxon>Massarineae</taxon>
        <taxon>Periconiaceae</taxon>
        <taxon>Periconia</taxon>
    </lineage>
</organism>
<name>A0A2V1D7L9_9PLEO</name>
<dbReference type="InterPro" id="IPR029058">
    <property type="entry name" value="AB_hydrolase_fold"/>
</dbReference>
<dbReference type="Proteomes" id="UP000244855">
    <property type="component" value="Unassembled WGS sequence"/>
</dbReference>
<dbReference type="Gene3D" id="3.40.50.1820">
    <property type="entry name" value="alpha/beta hydrolase"/>
    <property type="match status" value="1"/>
</dbReference>
<gene>
    <name evidence="1" type="ORF">DM02DRAFT_676407</name>
</gene>
<dbReference type="AlphaFoldDB" id="A0A2V1D7L9"/>
<keyword evidence="1" id="KW-0378">Hydrolase</keyword>
<dbReference type="SUPFAM" id="SSF53474">
    <property type="entry name" value="alpha/beta-Hydrolases"/>
    <property type="match status" value="1"/>
</dbReference>
<accession>A0A2V1D7L9</accession>
<protein>
    <submittedName>
        <fullName evidence="1">Alpha/beta-hydrolase</fullName>
    </submittedName>
</protein>
<dbReference type="EMBL" id="KZ805550">
    <property type="protein sequence ID" value="PVH94106.1"/>
    <property type="molecule type" value="Genomic_DNA"/>
</dbReference>
<sequence length="353" mass="40275">MEDTTLTDKIVKPGQRGLYDNTNWELKTVPGGPTYYEVTETERPIALYVHHTGGGLFAGNARYSPFFQPTVRALLNVAIGFHLQSRLLSECSGTDILKDTEQFWDYFKREDFGHSAGAFLATMSTLSGWTPRHTQLLFYPMLGPLTRKPGQPIVDEAYPNNASELALKFMTDILERKKINPLSKDAFYAVNILSSTAIRSDVNGIVLHRSCWTVLLACSVPIEMVEDQPIKVECSATNEVSAKALWNRLSPDGKDRANKRGIYYKDECTLEVRYEKLQVQPPNVRTTYIVHGTEDTLVPFPYSERYKRGLEEKFGLRTELFLFKGKGHAFDYDKPLEEVFNEVIQEWLEEKRP</sequence>
<keyword evidence="2" id="KW-1185">Reference proteome</keyword>
<evidence type="ECO:0000313" key="1">
    <source>
        <dbReference type="EMBL" id="PVH94106.1"/>
    </source>
</evidence>
<dbReference type="GO" id="GO:0016787">
    <property type="term" value="F:hydrolase activity"/>
    <property type="evidence" value="ECO:0007669"/>
    <property type="project" value="UniProtKB-KW"/>
</dbReference>
<reference evidence="1 2" key="1">
    <citation type="journal article" date="2018" name="Sci. Rep.">
        <title>Comparative genomics provides insights into the lifestyle and reveals functional heterogeneity of dark septate endophytic fungi.</title>
        <authorList>
            <person name="Knapp D.G."/>
            <person name="Nemeth J.B."/>
            <person name="Barry K."/>
            <person name="Hainaut M."/>
            <person name="Henrissat B."/>
            <person name="Johnson J."/>
            <person name="Kuo A."/>
            <person name="Lim J.H.P."/>
            <person name="Lipzen A."/>
            <person name="Nolan M."/>
            <person name="Ohm R.A."/>
            <person name="Tamas L."/>
            <person name="Grigoriev I.V."/>
            <person name="Spatafora J.W."/>
            <person name="Nagy L.G."/>
            <person name="Kovacs G.M."/>
        </authorList>
    </citation>
    <scope>NUCLEOTIDE SEQUENCE [LARGE SCALE GENOMIC DNA]</scope>
    <source>
        <strain evidence="1 2">DSE2036</strain>
    </source>
</reference>